<dbReference type="InterPro" id="IPR029329">
    <property type="entry name" value="DUF4472"/>
</dbReference>
<keyword evidence="2 3" id="KW-0067">ATP-binding</keyword>
<dbReference type="InterPro" id="IPR039873">
    <property type="entry name" value="CCDC78"/>
</dbReference>
<feature type="binding site" evidence="3">
    <location>
        <begin position="77"/>
        <end position="84"/>
    </location>
    <ligand>
        <name>ATP</name>
        <dbReference type="ChEBI" id="CHEBI:30616"/>
    </ligand>
</feature>
<dbReference type="PROSITE" id="PS50067">
    <property type="entry name" value="KINESIN_MOTOR_2"/>
    <property type="match status" value="1"/>
</dbReference>
<feature type="coiled-coil region" evidence="4">
    <location>
        <begin position="629"/>
        <end position="702"/>
    </location>
</feature>
<dbReference type="Pfam" id="PF00225">
    <property type="entry name" value="Kinesin"/>
    <property type="match status" value="1"/>
</dbReference>
<dbReference type="PANTHER" id="PTHR22106">
    <property type="entry name" value="COILED-COIL DOMAIN-CONTAINING PROTEIN 78"/>
    <property type="match status" value="1"/>
</dbReference>
<dbReference type="InterPro" id="IPR001752">
    <property type="entry name" value="Kinesin_motor_dom"/>
</dbReference>
<comment type="similarity">
    <text evidence="3">Belongs to the TRAFAC class myosin-kinesin ATPase superfamily. Kinesin family.</text>
</comment>
<evidence type="ECO:0000256" key="2">
    <source>
        <dbReference type="ARBA" id="ARBA00022840"/>
    </source>
</evidence>
<name>A0ABP0FP61_CLALP</name>
<evidence type="ECO:0000256" key="3">
    <source>
        <dbReference type="PROSITE-ProRule" id="PRU00283"/>
    </source>
</evidence>
<evidence type="ECO:0000313" key="7">
    <source>
        <dbReference type="EMBL" id="CAK8681432.1"/>
    </source>
</evidence>
<dbReference type="InterPro" id="IPR027417">
    <property type="entry name" value="P-loop_NTPase"/>
</dbReference>
<dbReference type="Proteomes" id="UP001642483">
    <property type="component" value="Unassembled WGS sequence"/>
</dbReference>
<keyword evidence="4" id="KW-0175">Coiled coil</keyword>
<dbReference type="PANTHER" id="PTHR22106:SF5">
    <property type="entry name" value="COILED-COIL DOMAIN-CONTAINING PROTEIN 78"/>
    <property type="match status" value="1"/>
</dbReference>
<keyword evidence="3" id="KW-0505">Motor protein</keyword>
<dbReference type="SUPFAM" id="SSF52540">
    <property type="entry name" value="P-loop containing nucleoside triphosphate hydrolases"/>
    <property type="match status" value="1"/>
</dbReference>
<proteinExistence type="inferred from homology"/>
<accession>A0ABP0FP61</accession>
<evidence type="ECO:0000256" key="5">
    <source>
        <dbReference type="SAM" id="MobiDB-lite"/>
    </source>
</evidence>
<gene>
    <name evidence="7" type="ORF">CVLEPA_LOCUS11632</name>
</gene>
<feature type="compositionally biased region" description="Basic and acidic residues" evidence="5">
    <location>
        <begin position="865"/>
        <end position="874"/>
    </location>
</feature>
<feature type="coiled-coil region" evidence="4">
    <location>
        <begin position="400"/>
        <end position="550"/>
    </location>
</feature>
<evidence type="ECO:0000313" key="8">
    <source>
        <dbReference type="Proteomes" id="UP001642483"/>
    </source>
</evidence>
<evidence type="ECO:0000256" key="4">
    <source>
        <dbReference type="SAM" id="Coils"/>
    </source>
</evidence>
<keyword evidence="1 3" id="KW-0547">Nucleotide-binding</keyword>
<dbReference type="Pfam" id="PF14739">
    <property type="entry name" value="DUF4472"/>
    <property type="match status" value="1"/>
</dbReference>
<dbReference type="EMBL" id="CAWYQH010000079">
    <property type="protein sequence ID" value="CAK8681432.1"/>
    <property type="molecule type" value="Genomic_DNA"/>
</dbReference>
<evidence type="ECO:0000256" key="1">
    <source>
        <dbReference type="ARBA" id="ARBA00022741"/>
    </source>
</evidence>
<reference evidence="7 8" key="1">
    <citation type="submission" date="2024-02" db="EMBL/GenBank/DDBJ databases">
        <authorList>
            <person name="Daric V."/>
            <person name="Darras S."/>
        </authorList>
    </citation>
    <scope>NUCLEOTIDE SEQUENCE [LARGE SCALE GENOMIC DNA]</scope>
</reference>
<keyword evidence="8" id="KW-1185">Reference proteome</keyword>
<organism evidence="7 8">
    <name type="scientific">Clavelina lepadiformis</name>
    <name type="common">Light-bulb sea squirt</name>
    <name type="synonym">Ascidia lepadiformis</name>
    <dbReference type="NCBI Taxonomy" id="159417"/>
    <lineage>
        <taxon>Eukaryota</taxon>
        <taxon>Metazoa</taxon>
        <taxon>Chordata</taxon>
        <taxon>Tunicata</taxon>
        <taxon>Ascidiacea</taxon>
        <taxon>Aplousobranchia</taxon>
        <taxon>Clavelinidae</taxon>
        <taxon>Clavelina</taxon>
    </lineage>
</organism>
<protein>
    <recommendedName>
        <fullName evidence="6">Kinesin motor domain-containing protein</fullName>
    </recommendedName>
</protein>
<feature type="region of interest" description="Disordered" evidence="5">
    <location>
        <begin position="864"/>
        <end position="884"/>
    </location>
</feature>
<sequence length="984" mass="111930">MNIDTVGRIRPPMPGEVQLPLNVTDGKRVHGQQGGTSHSYQILYQKDATNQELFTKTVQPLLDLFIAGFNTCVLIYGESGSGKSFASAGEQGSAQPGIIPQAINYVVTNIQQQNSVNRESSFSPNETQSPRSNEERGRILMYHFEIYNEMIKDLMAARSSLSGRNVAAPMELQYSPERGMFVKNLQFEVCRNPAEATSAFWQAWLSRNVSTTDFGPANNFATYIFQLELFMMTDENPLPNRSYFTVIRLPGAEKLSEDFSRTRVREGPTLSKSIVCFNRLTADLARQQEPERVINYSDSKLTSLLENILGGNCKTRVICCLPPSNNKPEAMDSVLTGCGLLSQVKNYPIINDCLAQDLVTQYRTRLDTTLQLGGVDAGAGAGLMSRPELQDQLMKVTSDNTQLRERSDRLFQRLEQIQDKMSELAKSKSEVSTKLIASEEEKLKVSKGLVELQLENNRLTEEYESENFELKNKLLMLENQLVEFELEKNKFARSHDLSAEHTKQLEENRKLLADEFVELKKKSLAQEKDLESQVKKNEDLRTELARLIETEAALLDLRDNVERRRQADDDATKELQRAREVLRDVNLTSSLSADDPIEKLKARRVELHREMWDKTSPRGTPRGGKDGVVARMRQAYDEQTARLEERLQELKTQLATAYAGIQAANKKSAEQTTLLISSKEDQEKLSEENSRLQQQIKEANEDYRKRLWKYVQDIANFVDNGPPADGTKRPTAKPSTYANKAMKNYTDGMMKEMKSAFRSREDQLSRAAHNYKKQSKKVASRHEKLLIHYRVLRDEVELLRALIPFKPSRSSGGDAQLYLPPIDLGPDPSEMGVTENELASENAIELNKLRAILAKTKADLSATKAELERRRQNEKSINLPPLVPSNYAQRDTLLRASDPALRKRDYHANSQMERERAELLTRATVAEQQLREQQEYIDTHLTRYKQEIVRLRKVLHDKGIRVDAEPLSPDFSPRRKIGKPGYSF</sequence>
<dbReference type="SMART" id="SM00129">
    <property type="entry name" value="KISc"/>
    <property type="match status" value="1"/>
</dbReference>
<comment type="caution">
    <text evidence="7">The sequence shown here is derived from an EMBL/GenBank/DDBJ whole genome shotgun (WGS) entry which is preliminary data.</text>
</comment>
<dbReference type="PRINTS" id="PR00380">
    <property type="entry name" value="KINESINHEAVY"/>
</dbReference>
<feature type="domain" description="Kinesin motor" evidence="6">
    <location>
        <begin position="2"/>
        <end position="347"/>
    </location>
</feature>
<dbReference type="InterPro" id="IPR036961">
    <property type="entry name" value="Kinesin_motor_dom_sf"/>
</dbReference>
<dbReference type="Gene3D" id="3.40.850.10">
    <property type="entry name" value="Kinesin motor domain"/>
    <property type="match status" value="1"/>
</dbReference>
<evidence type="ECO:0000259" key="6">
    <source>
        <dbReference type="PROSITE" id="PS50067"/>
    </source>
</evidence>